<dbReference type="InterPro" id="IPR014757">
    <property type="entry name" value="Tscrpt_reg_IclR_C"/>
</dbReference>
<comment type="caution">
    <text evidence="6">The sequence shown here is derived from an EMBL/GenBank/DDBJ whole genome shotgun (WGS) entry which is preliminary data.</text>
</comment>
<dbReference type="SUPFAM" id="SSF46785">
    <property type="entry name" value="Winged helix' DNA-binding domain"/>
    <property type="match status" value="1"/>
</dbReference>
<dbReference type="Gene3D" id="3.30.450.40">
    <property type="match status" value="1"/>
</dbReference>
<dbReference type="InterPro" id="IPR050707">
    <property type="entry name" value="HTH_MetabolicPath_Reg"/>
</dbReference>
<keyword evidence="7" id="KW-1185">Reference proteome</keyword>
<dbReference type="RefSeq" id="WP_052253976.1">
    <property type="nucleotide sequence ID" value="NZ_PGEY01000001.1"/>
</dbReference>
<keyword evidence="2" id="KW-0238">DNA-binding</keyword>
<dbReference type="PROSITE" id="PS51078">
    <property type="entry name" value="ICLR_ED"/>
    <property type="match status" value="1"/>
</dbReference>
<protein>
    <submittedName>
        <fullName evidence="6">IclR family transcriptional regulator</fullName>
    </submittedName>
</protein>
<evidence type="ECO:0000256" key="3">
    <source>
        <dbReference type="ARBA" id="ARBA00023163"/>
    </source>
</evidence>
<feature type="domain" description="HTH iclR-type" evidence="4">
    <location>
        <begin position="10"/>
        <end position="71"/>
    </location>
</feature>
<dbReference type="SMART" id="SM00346">
    <property type="entry name" value="HTH_ICLR"/>
    <property type="match status" value="1"/>
</dbReference>
<dbReference type="Pfam" id="PF09339">
    <property type="entry name" value="HTH_IclR"/>
    <property type="match status" value="1"/>
</dbReference>
<evidence type="ECO:0000259" key="4">
    <source>
        <dbReference type="PROSITE" id="PS51077"/>
    </source>
</evidence>
<evidence type="ECO:0000313" key="6">
    <source>
        <dbReference type="EMBL" id="PJJ45260.1"/>
    </source>
</evidence>
<feature type="domain" description="IclR-ED" evidence="5">
    <location>
        <begin position="72"/>
        <end position="249"/>
    </location>
</feature>
<dbReference type="PANTHER" id="PTHR30136:SF24">
    <property type="entry name" value="HTH-TYPE TRANSCRIPTIONAL REPRESSOR ALLR"/>
    <property type="match status" value="1"/>
</dbReference>
<dbReference type="EMBL" id="PGEY01000001">
    <property type="protein sequence ID" value="PJJ45260.1"/>
    <property type="molecule type" value="Genomic_DNA"/>
</dbReference>
<dbReference type="Pfam" id="PF01614">
    <property type="entry name" value="IclR_C"/>
    <property type="match status" value="1"/>
</dbReference>
<evidence type="ECO:0000256" key="1">
    <source>
        <dbReference type="ARBA" id="ARBA00023015"/>
    </source>
</evidence>
<proteinExistence type="predicted"/>
<dbReference type="PROSITE" id="PS51077">
    <property type="entry name" value="HTH_ICLR"/>
    <property type="match status" value="1"/>
</dbReference>
<accession>A0ABX4N0B2</accession>
<dbReference type="InterPro" id="IPR005471">
    <property type="entry name" value="Tscrpt_reg_IclR_N"/>
</dbReference>
<evidence type="ECO:0000313" key="7">
    <source>
        <dbReference type="Proteomes" id="UP000229263"/>
    </source>
</evidence>
<evidence type="ECO:0000259" key="5">
    <source>
        <dbReference type="PROSITE" id="PS51078"/>
    </source>
</evidence>
<dbReference type="InterPro" id="IPR036390">
    <property type="entry name" value="WH_DNA-bd_sf"/>
</dbReference>
<evidence type="ECO:0000256" key="2">
    <source>
        <dbReference type="ARBA" id="ARBA00023125"/>
    </source>
</evidence>
<name>A0ABX4N0B2_9MICC</name>
<gene>
    <name evidence="6" type="ORF">ATK23_2523</name>
</gene>
<keyword evidence="1" id="KW-0805">Transcription regulation</keyword>
<dbReference type="Proteomes" id="UP000229263">
    <property type="component" value="Unassembled WGS sequence"/>
</dbReference>
<dbReference type="InterPro" id="IPR029016">
    <property type="entry name" value="GAF-like_dom_sf"/>
</dbReference>
<dbReference type="PANTHER" id="PTHR30136">
    <property type="entry name" value="HELIX-TURN-HELIX TRANSCRIPTIONAL REGULATOR, ICLR FAMILY"/>
    <property type="match status" value="1"/>
</dbReference>
<sequence>MAGGSSQPGRSVTSKILAILAAFETTRRSLSLTEISAAADLPLSTTHRLVGELVDAGMLSRSANGGIQLGLRLWAIAQNTGRQLRDTARPYVQDLFSLTGETSQLAIRDGNMSLYIDRVYGTKRIARASRVGGRLPLHATAVGKVILAFSESWVADAYLELPLQQMTAHTRSNPKQLREELERVREKGYATTNEEVRLGTSSIAVPVFHTGRLGCSIGLVIPTSHAANMDRFLPVLQGTSRRLEAATVHIPLETLLGIVSGPDMNVPEEDPSEEG</sequence>
<reference evidence="6 7" key="1">
    <citation type="submission" date="2017-11" db="EMBL/GenBank/DDBJ databases">
        <title>Sequencing the genomes of 1000 actinobacteria strains.</title>
        <authorList>
            <person name="Klenk H.-P."/>
        </authorList>
    </citation>
    <scope>NUCLEOTIDE SEQUENCE [LARGE SCALE GENOMIC DNA]</scope>
    <source>
        <strain evidence="6 7">DSM 12798</strain>
    </source>
</reference>
<organism evidence="6 7">
    <name type="scientific">Glutamicibacter mysorens</name>
    <dbReference type="NCBI Taxonomy" id="257984"/>
    <lineage>
        <taxon>Bacteria</taxon>
        <taxon>Bacillati</taxon>
        <taxon>Actinomycetota</taxon>
        <taxon>Actinomycetes</taxon>
        <taxon>Micrococcales</taxon>
        <taxon>Micrococcaceae</taxon>
        <taxon>Glutamicibacter</taxon>
    </lineage>
</organism>
<dbReference type="SUPFAM" id="SSF55781">
    <property type="entry name" value="GAF domain-like"/>
    <property type="match status" value="1"/>
</dbReference>
<dbReference type="Gene3D" id="1.10.10.10">
    <property type="entry name" value="Winged helix-like DNA-binding domain superfamily/Winged helix DNA-binding domain"/>
    <property type="match status" value="1"/>
</dbReference>
<dbReference type="InterPro" id="IPR036388">
    <property type="entry name" value="WH-like_DNA-bd_sf"/>
</dbReference>
<keyword evidence="3" id="KW-0804">Transcription</keyword>